<dbReference type="GeneID" id="121397238"/>
<keyword evidence="1" id="KW-0238">DNA-binding</keyword>
<feature type="compositionally biased region" description="Polar residues" evidence="3">
    <location>
        <begin position="191"/>
        <end position="201"/>
    </location>
</feature>
<reference evidence="5" key="1">
    <citation type="submission" date="2025-08" db="UniProtKB">
        <authorList>
            <consortium name="RefSeq"/>
        </authorList>
    </citation>
    <scope>IDENTIFICATION</scope>
    <source>
        <strain evidence="5">J_2021</strain>
        <tissue evidence="5">Erythrocytes</tissue>
    </source>
</reference>
<evidence type="ECO:0000256" key="2">
    <source>
        <dbReference type="ARBA" id="ARBA00023172"/>
    </source>
</evidence>
<dbReference type="GO" id="GO:0015074">
    <property type="term" value="P:DNA integration"/>
    <property type="evidence" value="ECO:0007669"/>
    <property type="project" value="InterPro"/>
</dbReference>
<feature type="compositionally biased region" description="Low complexity" evidence="3">
    <location>
        <begin position="21"/>
        <end position="38"/>
    </location>
</feature>
<feature type="compositionally biased region" description="Basic and acidic residues" evidence="3">
    <location>
        <begin position="179"/>
        <end position="188"/>
    </location>
</feature>
<feature type="compositionally biased region" description="Basic and acidic residues" evidence="3">
    <location>
        <begin position="128"/>
        <end position="138"/>
    </location>
</feature>
<feature type="compositionally biased region" description="Polar residues" evidence="3">
    <location>
        <begin position="269"/>
        <end position="289"/>
    </location>
</feature>
<dbReference type="GO" id="GO:0006310">
    <property type="term" value="P:DNA recombination"/>
    <property type="evidence" value="ECO:0007669"/>
    <property type="project" value="UniProtKB-KW"/>
</dbReference>
<proteinExistence type="predicted"/>
<feature type="compositionally biased region" description="Polar residues" evidence="3">
    <location>
        <begin position="1"/>
        <end position="13"/>
    </location>
</feature>
<dbReference type="PANTHER" id="PTHR33066:SF2">
    <property type="entry name" value="FILAGGRIN-2-LIKE"/>
    <property type="match status" value="1"/>
</dbReference>
<feature type="region of interest" description="Disordered" evidence="3">
    <location>
        <begin position="269"/>
        <end position="291"/>
    </location>
</feature>
<dbReference type="Proteomes" id="UP000186698">
    <property type="component" value="Chromosome 8L"/>
</dbReference>
<dbReference type="SUPFAM" id="SSF47823">
    <property type="entry name" value="lambda integrase-like, N-terminal domain"/>
    <property type="match status" value="1"/>
</dbReference>
<feature type="region of interest" description="Disordered" evidence="3">
    <location>
        <begin position="96"/>
        <end position="257"/>
    </location>
</feature>
<evidence type="ECO:0000256" key="1">
    <source>
        <dbReference type="ARBA" id="ARBA00023125"/>
    </source>
</evidence>
<organism evidence="4 5">
    <name type="scientific">Xenopus laevis</name>
    <name type="common">African clawed frog</name>
    <dbReference type="NCBI Taxonomy" id="8355"/>
    <lineage>
        <taxon>Eukaryota</taxon>
        <taxon>Metazoa</taxon>
        <taxon>Chordata</taxon>
        <taxon>Craniata</taxon>
        <taxon>Vertebrata</taxon>
        <taxon>Euteleostomi</taxon>
        <taxon>Amphibia</taxon>
        <taxon>Batrachia</taxon>
        <taxon>Anura</taxon>
        <taxon>Pipoidea</taxon>
        <taxon>Pipidae</taxon>
        <taxon>Xenopodinae</taxon>
        <taxon>Xenopus</taxon>
        <taxon>Xenopus</taxon>
    </lineage>
</organism>
<gene>
    <name evidence="5" type="primary">LOC121397238</name>
</gene>
<feature type="compositionally biased region" description="Polar residues" evidence="3">
    <location>
        <begin position="224"/>
        <end position="237"/>
    </location>
</feature>
<dbReference type="InterPro" id="IPR011010">
    <property type="entry name" value="DNA_brk_join_enz"/>
</dbReference>
<feature type="compositionally biased region" description="Polar residues" evidence="3">
    <location>
        <begin position="109"/>
        <end position="123"/>
    </location>
</feature>
<dbReference type="KEGG" id="xla:121397238"/>
<evidence type="ECO:0000313" key="4">
    <source>
        <dbReference type="Proteomes" id="UP000186698"/>
    </source>
</evidence>
<keyword evidence="4" id="KW-1185">Reference proteome</keyword>
<dbReference type="AlphaFoldDB" id="A0A8J1LJD0"/>
<dbReference type="InterPro" id="IPR013762">
    <property type="entry name" value="Integrase-like_cat_sf"/>
</dbReference>
<keyword evidence="2" id="KW-0233">DNA recombination</keyword>
<accession>A0A8J1LJD0</accession>
<dbReference type="Gene3D" id="1.10.150.130">
    <property type="match status" value="1"/>
</dbReference>
<name>A0A8J1LJD0_XENLA</name>
<evidence type="ECO:0000313" key="5">
    <source>
        <dbReference type="RefSeq" id="XP_041429632.1"/>
    </source>
</evidence>
<dbReference type="RefSeq" id="XP_041429632.1">
    <property type="nucleotide sequence ID" value="XM_041573698.1"/>
</dbReference>
<dbReference type="PANTHER" id="PTHR33066">
    <property type="entry name" value="INTEGRASE_SAM-LIKE_N DOMAIN-CONTAINING PROTEIN"/>
    <property type="match status" value="1"/>
</dbReference>
<sequence length="642" mass="70379">METQQSFSENSSATEDKSIPSVVVKSSQSLSRSVSSGSAMENSHHGCQPEGLGCSISGSDYSRCLVEARNSSTHQYPRAEGSPPSIATLAITAAEPGSSGTVRQCHHSGLSQPSRGHSQSPSPAGSRAHSDVGREEQHSPISGLHSRVGQLAGRLPQSSDPRSGRMVTPRRSFLNHYQEVGRARRRFDGVSIQQTSSTIHSEVQRSSSSSSRRTDHTMEISTRICVSSTCPSSTSDTKGSKRKMHGDSHSTTLASKSVVLRTNAASGRQLVVSSPSSRYPTTRADSASQPRDAEFDGMAVETLILKKKGFSDNVIRTMIAARKPVSSKTYHRVWRCYRDWCAQQKLSFTIFTVPRLLQFLQTGLDKGLSPGSLKSQVSALSILFQRKIANLPDVRTFLQGAIHMAPPYREPIPPWDLNLVLRALQGPPFEPLATIPLTWLTWKVVFLIAISSARRVSELSALSCQSPFLIFHSDRAVLRTTPSFLPKVISEFHINQDITIPSFCPRPKSPKEVALHALDPVRALKFYLDRTKDIRKSSSLFVLLSGAHKGSPASKTTISRWIREAIRRAYVAKGKSPPMNLRAHSTRGISTSWAFRNRASAEQVCKAATWASLHAFTKFYKFEVFAASGALFGRKVLQAAVI</sequence>
<dbReference type="OrthoDB" id="9908816at2759"/>
<dbReference type="Gene3D" id="1.10.443.10">
    <property type="entry name" value="Intergrase catalytic core"/>
    <property type="match status" value="1"/>
</dbReference>
<dbReference type="SUPFAM" id="SSF56349">
    <property type="entry name" value="DNA breaking-rejoining enzymes"/>
    <property type="match status" value="1"/>
</dbReference>
<dbReference type="GO" id="GO:0003677">
    <property type="term" value="F:DNA binding"/>
    <property type="evidence" value="ECO:0007669"/>
    <property type="project" value="UniProtKB-KW"/>
</dbReference>
<feature type="region of interest" description="Disordered" evidence="3">
    <location>
        <begin position="1"/>
        <end position="52"/>
    </location>
</feature>
<dbReference type="InterPro" id="IPR010998">
    <property type="entry name" value="Integrase_recombinase_N"/>
</dbReference>
<protein>
    <submittedName>
        <fullName evidence="5">Uncharacterized protein LOC121397238</fullName>
    </submittedName>
</protein>
<evidence type="ECO:0000256" key="3">
    <source>
        <dbReference type="SAM" id="MobiDB-lite"/>
    </source>
</evidence>